<dbReference type="PhylomeDB" id="T1ILZ4"/>
<evidence type="ECO:0000256" key="1">
    <source>
        <dbReference type="SAM" id="SignalP"/>
    </source>
</evidence>
<dbReference type="Proteomes" id="UP000014500">
    <property type="component" value="Unassembled WGS sequence"/>
</dbReference>
<sequence>MAYLLLVLAFVYCTVGTADEYCFKSPTDFDEAIFEGLPYHHWVKLCREKCKKDNPNADFIFRKECQELNETLFNGCVEKHFGIVFPTRHQIFEKFKNKMIEAAVENKKKVVREIVEKCASEKKFMRCSLKALKKGLCTNLIAEDRKQ</sequence>
<proteinExistence type="predicted"/>
<dbReference type="EnsemblMetazoa" id="SMAR001986-RA">
    <property type="protein sequence ID" value="SMAR001986-PA"/>
    <property type="gene ID" value="SMAR001986"/>
</dbReference>
<protein>
    <submittedName>
        <fullName evidence="2">Uncharacterized protein</fullName>
    </submittedName>
</protein>
<keyword evidence="3" id="KW-1185">Reference proteome</keyword>
<organism evidence="2 3">
    <name type="scientific">Strigamia maritima</name>
    <name type="common">European centipede</name>
    <name type="synonym">Geophilus maritimus</name>
    <dbReference type="NCBI Taxonomy" id="126957"/>
    <lineage>
        <taxon>Eukaryota</taxon>
        <taxon>Metazoa</taxon>
        <taxon>Ecdysozoa</taxon>
        <taxon>Arthropoda</taxon>
        <taxon>Myriapoda</taxon>
        <taxon>Chilopoda</taxon>
        <taxon>Pleurostigmophora</taxon>
        <taxon>Geophilomorpha</taxon>
        <taxon>Linotaeniidae</taxon>
        <taxon>Strigamia</taxon>
    </lineage>
</organism>
<evidence type="ECO:0000313" key="3">
    <source>
        <dbReference type="Proteomes" id="UP000014500"/>
    </source>
</evidence>
<evidence type="ECO:0000313" key="2">
    <source>
        <dbReference type="EnsemblMetazoa" id="SMAR001986-PA"/>
    </source>
</evidence>
<feature type="chain" id="PRO_5004589791" evidence="1">
    <location>
        <begin position="19"/>
        <end position="147"/>
    </location>
</feature>
<name>T1ILZ4_STRMM</name>
<reference evidence="2" key="2">
    <citation type="submission" date="2015-02" db="UniProtKB">
        <authorList>
            <consortium name="EnsemblMetazoa"/>
        </authorList>
    </citation>
    <scope>IDENTIFICATION</scope>
</reference>
<reference evidence="3" key="1">
    <citation type="submission" date="2011-05" db="EMBL/GenBank/DDBJ databases">
        <authorList>
            <person name="Richards S.R."/>
            <person name="Qu J."/>
            <person name="Jiang H."/>
            <person name="Jhangiani S.N."/>
            <person name="Agravi P."/>
            <person name="Goodspeed R."/>
            <person name="Gross S."/>
            <person name="Mandapat C."/>
            <person name="Jackson L."/>
            <person name="Mathew T."/>
            <person name="Pu L."/>
            <person name="Thornton R."/>
            <person name="Saada N."/>
            <person name="Wilczek-Boney K.B."/>
            <person name="Lee S."/>
            <person name="Kovar C."/>
            <person name="Wu Y."/>
            <person name="Scherer S.E."/>
            <person name="Worley K.C."/>
            <person name="Muzny D.M."/>
            <person name="Gibbs R."/>
        </authorList>
    </citation>
    <scope>NUCLEOTIDE SEQUENCE</scope>
    <source>
        <strain evidence="3">Brora</strain>
    </source>
</reference>
<accession>T1ILZ4</accession>
<dbReference type="EMBL" id="JH430925">
    <property type="status" value="NOT_ANNOTATED_CDS"/>
    <property type="molecule type" value="Genomic_DNA"/>
</dbReference>
<keyword evidence="1" id="KW-0732">Signal</keyword>
<dbReference type="HOGENOM" id="CLU_1789290_0_0_1"/>
<dbReference type="AlphaFoldDB" id="T1ILZ4"/>
<feature type="signal peptide" evidence="1">
    <location>
        <begin position="1"/>
        <end position="18"/>
    </location>
</feature>